<dbReference type="Pfam" id="PF14114">
    <property type="entry name" value="DUF4286"/>
    <property type="match status" value="1"/>
</dbReference>
<dbReference type="Proteomes" id="UP000190888">
    <property type="component" value="Unassembled WGS sequence"/>
</dbReference>
<sequence>MLIYNTTIKVSWAIHDAWLQWVKAEHIPQMMRCGSFTGYRFVQLLDTDEEEGPTYAIQYELPDRQAYEHYQAQFAAGFRNEAFARWGNGFIGFHSLMQVVN</sequence>
<dbReference type="InterPro" id="IPR025563">
    <property type="entry name" value="DUF4286"/>
</dbReference>
<dbReference type="STRING" id="413434.SAMN04488132_10172"/>
<evidence type="ECO:0000313" key="2">
    <source>
        <dbReference type="Proteomes" id="UP000190888"/>
    </source>
</evidence>
<dbReference type="EMBL" id="FUWH01000001">
    <property type="protein sequence ID" value="SJZ32364.1"/>
    <property type="molecule type" value="Genomic_DNA"/>
</dbReference>
<dbReference type="OrthoDB" id="1121837at2"/>
<evidence type="ECO:0000313" key="1">
    <source>
        <dbReference type="EMBL" id="SJZ32364.1"/>
    </source>
</evidence>
<keyword evidence="2" id="KW-1185">Reference proteome</keyword>
<name>A0A1T4JQD1_9BACT</name>
<evidence type="ECO:0008006" key="3">
    <source>
        <dbReference type="Google" id="ProtNLM"/>
    </source>
</evidence>
<proteinExistence type="predicted"/>
<protein>
    <recommendedName>
        <fullName evidence="3">DUF4286 domain-containing protein</fullName>
    </recommendedName>
</protein>
<dbReference type="AlphaFoldDB" id="A0A1T4JQD1"/>
<dbReference type="RefSeq" id="WP_078829437.1">
    <property type="nucleotide sequence ID" value="NZ_FUWH01000001.1"/>
</dbReference>
<gene>
    <name evidence="1" type="ORF">SAMN04488132_10172</name>
</gene>
<organism evidence="1 2">
    <name type="scientific">Sediminibacterium ginsengisoli</name>
    <dbReference type="NCBI Taxonomy" id="413434"/>
    <lineage>
        <taxon>Bacteria</taxon>
        <taxon>Pseudomonadati</taxon>
        <taxon>Bacteroidota</taxon>
        <taxon>Chitinophagia</taxon>
        <taxon>Chitinophagales</taxon>
        <taxon>Chitinophagaceae</taxon>
        <taxon>Sediminibacterium</taxon>
    </lineage>
</organism>
<reference evidence="1 2" key="1">
    <citation type="submission" date="2017-02" db="EMBL/GenBank/DDBJ databases">
        <authorList>
            <person name="Peterson S.W."/>
        </authorList>
    </citation>
    <scope>NUCLEOTIDE SEQUENCE [LARGE SCALE GENOMIC DNA]</scope>
    <source>
        <strain evidence="1 2">DSM 22335</strain>
    </source>
</reference>
<accession>A0A1T4JQD1</accession>